<protein>
    <submittedName>
        <fullName evidence="3">ISL3 family transposase</fullName>
    </submittedName>
</protein>
<dbReference type="InterPro" id="IPR047951">
    <property type="entry name" value="Transpos_ISL3"/>
</dbReference>
<name>A0ABW0RAD9_9BACL</name>
<evidence type="ECO:0000259" key="2">
    <source>
        <dbReference type="Pfam" id="PF14690"/>
    </source>
</evidence>
<feature type="domain" description="Transposase IS204/IS1001/IS1096/IS1165 zinc-finger" evidence="2">
    <location>
        <begin position="31"/>
        <end position="76"/>
    </location>
</feature>
<dbReference type="NCBIfam" id="NF033550">
    <property type="entry name" value="transpos_ISL3"/>
    <property type="match status" value="1"/>
</dbReference>
<proteinExistence type="predicted"/>
<dbReference type="PANTHER" id="PTHR33498:SF1">
    <property type="entry name" value="TRANSPOSASE FOR INSERTION SEQUENCE ELEMENT IS1557"/>
    <property type="match status" value="1"/>
</dbReference>
<dbReference type="RefSeq" id="WP_390309239.1">
    <property type="nucleotide sequence ID" value="NZ_JBHSNQ010000058.1"/>
</dbReference>
<dbReference type="Pfam" id="PF14690">
    <property type="entry name" value="Zn_ribbon_ISL3"/>
    <property type="match status" value="1"/>
</dbReference>
<sequence length="437" mass="51424">MNILNLPNFNVLDVKETEDDYQILVESVSPPSMCIHCGFADLQRFGTKKQFFYDTPMHGKRVGITVNRQRYRCKNCGSTFFENLWDMDDKRMATVRLVEYIQKQSLNRTFTSIAVEVGMDEKTIRNIFRDYVSFLAETVKFETPRFLGIDEIHILKKPRCVVANIEENTIIDLLVNRNKETVIRYLMNLPNKEKIQYVAMDMWQPYREAVNDVLPKAKIIVDKFHVVRMANTALEDIRKAHRKSIEPKQRRQLMRDRYVLLKRYHDLTPQDMLLLDLWTANFPKLKMAYDLKEDFFKIWDSKSRVEAYDKYQQWVASIPDEMKAAFRPIVTAIKNWEEEVFNYFDHPITNAYTESLNNLVRVINRLGRGYSFDALRAKILFTEGFPKQKVNGHSKKSQMRGFGYLMQRPSEVLWSSDQTYLGVPISTLISAIEEGLI</sequence>
<keyword evidence="4" id="KW-1185">Reference proteome</keyword>
<dbReference type="InterPro" id="IPR002560">
    <property type="entry name" value="Transposase_DDE"/>
</dbReference>
<reference evidence="4" key="1">
    <citation type="journal article" date="2019" name="Int. J. Syst. Evol. Microbiol.">
        <title>The Global Catalogue of Microorganisms (GCM) 10K type strain sequencing project: providing services to taxonomists for standard genome sequencing and annotation.</title>
        <authorList>
            <consortium name="The Broad Institute Genomics Platform"/>
            <consortium name="The Broad Institute Genome Sequencing Center for Infectious Disease"/>
            <person name="Wu L."/>
            <person name="Ma J."/>
        </authorList>
    </citation>
    <scope>NUCLEOTIDE SEQUENCE [LARGE SCALE GENOMIC DNA]</scope>
    <source>
        <strain evidence="4">CCUG 56331</strain>
    </source>
</reference>
<dbReference type="EMBL" id="JBHSNQ010000058">
    <property type="protein sequence ID" value="MFC5541548.1"/>
    <property type="molecule type" value="Genomic_DNA"/>
</dbReference>
<comment type="caution">
    <text evidence="3">The sequence shown here is derived from an EMBL/GenBank/DDBJ whole genome shotgun (WGS) entry which is preliminary data.</text>
</comment>
<evidence type="ECO:0000313" key="3">
    <source>
        <dbReference type="EMBL" id="MFC5541548.1"/>
    </source>
</evidence>
<evidence type="ECO:0000313" key="4">
    <source>
        <dbReference type="Proteomes" id="UP001595978"/>
    </source>
</evidence>
<dbReference type="InterPro" id="IPR029261">
    <property type="entry name" value="Transposase_Znf"/>
</dbReference>
<dbReference type="PANTHER" id="PTHR33498">
    <property type="entry name" value="TRANSPOSASE FOR INSERTION SEQUENCE ELEMENT IS1557"/>
    <property type="match status" value="1"/>
</dbReference>
<dbReference type="Pfam" id="PF01610">
    <property type="entry name" value="DDE_Tnp_ISL3"/>
    <property type="match status" value="1"/>
</dbReference>
<dbReference type="Proteomes" id="UP001595978">
    <property type="component" value="Unassembled WGS sequence"/>
</dbReference>
<gene>
    <name evidence="3" type="ORF">ACFPOH_07195</name>
</gene>
<accession>A0ABW0RAD9</accession>
<evidence type="ECO:0000259" key="1">
    <source>
        <dbReference type="Pfam" id="PF01610"/>
    </source>
</evidence>
<feature type="domain" description="Transposase IS204/IS1001/IS1096/IS1165 DDE" evidence="1">
    <location>
        <begin position="147"/>
        <end position="379"/>
    </location>
</feature>
<organism evidence="3 4">
    <name type="scientific">Ureibacillus suwonensis</name>
    <dbReference type="NCBI Taxonomy" id="313007"/>
    <lineage>
        <taxon>Bacteria</taxon>
        <taxon>Bacillati</taxon>
        <taxon>Bacillota</taxon>
        <taxon>Bacilli</taxon>
        <taxon>Bacillales</taxon>
        <taxon>Caryophanaceae</taxon>
        <taxon>Ureibacillus</taxon>
    </lineage>
</organism>